<organism evidence="1 2">
    <name type="scientific">Clostridium cavendishii DSM 21758</name>
    <dbReference type="NCBI Taxonomy" id="1121302"/>
    <lineage>
        <taxon>Bacteria</taxon>
        <taxon>Bacillati</taxon>
        <taxon>Bacillota</taxon>
        <taxon>Clostridia</taxon>
        <taxon>Eubacteriales</taxon>
        <taxon>Clostridiaceae</taxon>
        <taxon>Clostridium</taxon>
    </lineage>
</organism>
<keyword evidence="2" id="KW-1185">Reference proteome</keyword>
<dbReference type="InterPro" id="IPR036388">
    <property type="entry name" value="WH-like_DNA-bd_sf"/>
</dbReference>
<evidence type="ECO:0000313" key="1">
    <source>
        <dbReference type="EMBL" id="SHJ64407.1"/>
    </source>
</evidence>
<name>A0A1M6KZP1_9CLOT</name>
<dbReference type="RefSeq" id="WP_072987544.1">
    <property type="nucleotide sequence ID" value="NZ_FQZB01000009.1"/>
</dbReference>
<dbReference type="Gene3D" id="1.10.10.10">
    <property type="entry name" value="Winged helix-like DNA-binding domain superfamily/Winged helix DNA-binding domain"/>
    <property type="match status" value="1"/>
</dbReference>
<dbReference type="STRING" id="1121302.SAMN02745163_02345"/>
<dbReference type="Proteomes" id="UP000184310">
    <property type="component" value="Unassembled WGS sequence"/>
</dbReference>
<reference evidence="1 2" key="1">
    <citation type="submission" date="2016-11" db="EMBL/GenBank/DDBJ databases">
        <authorList>
            <person name="Jaros S."/>
            <person name="Januszkiewicz K."/>
            <person name="Wedrychowicz H."/>
        </authorList>
    </citation>
    <scope>NUCLEOTIDE SEQUENCE [LARGE SCALE GENOMIC DNA]</scope>
    <source>
        <strain evidence="1 2">DSM 21758</strain>
    </source>
</reference>
<dbReference type="OrthoDB" id="9783597at2"/>
<accession>A0A1M6KZP1</accession>
<protein>
    <recommendedName>
        <fullName evidence="3">DUF4364 family protein</fullName>
    </recommendedName>
</protein>
<dbReference type="EMBL" id="FQZB01000009">
    <property type="protein sequence ID" value="SHJ64407.1"/>
    <property type="molecule type" value="Genomic_DNA"/>
</dbReference>
<gene>
    <name evidence="1" type="ORF">SAMN02745163_02345</name>
</gene>
<dbReference type="AlphaFoldDB" id="A0A1M6KZP1"/>
<dbReference type="Pfam" id="PF14277">
    <property type="entry name" value="DUF4364"/>
    <property type="match status" value="1"/>
</dbReference>
<evidence type="ECO:0008006" key="3">
    <source>
        <dbReference type="Google" id="ProtNLM"/>
    </source>
</evidence>
<sequence length="175" mass="20369">MYENTIELAENKLLLLYIIKSIKYPISNTQLTEIVLENSFINYFTLQQYISELISSEFLKYNEHNSKQVFNLTDKGLSVLNFFNDRISKSKIKIIDEYLKNKTELIKKEMNITADYTLANDNSFLINLKAIENDVLLLDLKLTVASKKQALALCNKWKENPSDIYTKIINALIEE</sequence>
<dbReference type="InterPro" id="IPR025374">
    <property type="entry name" value="DUF4364"/>
</dbReference>
<proteinExistence type="predicted"/>
<dbReference type="SUPFAM" id="SSF46785">
    <property type="entry name" value="Winged helix' DNA-binding domain"/>
    <property type="match status" value="1"/>
</dbReference>
<dbReference type="InterPro" id="IPR036390">
    <property type="entry name" value="WH_DNA-bd_sf"/>
</dbReference>
<evidence type="ECO:0000313" key="2">
    <source>
        <dbReference type="Proteomes" id="UP000184310"/>
    </source>
</evidence>